<accession>A0A2S7T5V1</accession>
<evidence type="ECO:0000313" key="2">
    <source>
        <dbReference type="EMBL" id="PQJ15293.1"/>
    </source>
</evidence>
<evidence type="ECO:0000313" key="3">
    <source>
        <dbReference type="Proteomes" id="UP000239366"/>
    </source>
</evidence>
<dbReference type="PROSITE" id="PS50075">
    <property type="entry name" value="CARRIER"/>
    <property type="match status" value="1"/>
</dbReference>
<proteinExistence type="predicted"/>
<dbReference type="SUPFAM" id="SSF47336">
    <property type="entry name" value="ACP-like"/>
    <property type="match status" value="1"/>
</dbReference>
<evidence type="ECO:0000259" key="1">
    <source>
        <dbReference type="PROSITE" id="PS50075"/>
    </source>
</evidence>
<name>A0A2S7T5V1_9FLAO</name>
<feature type="domain" description="Carrier" evidence="1">
    <location>
        <begin position="1"/>
        <end position="78"/>
    </location>
</feature>
<reference evidence="3" key="1">
    <citation type="submission" date="2016-11" db="EMBL/GenBank/DDBJ databases">
        <title>Trade-off between light-utilization and light-protection in marine flavobacteria.</title>
        <authorList>
            <person name="Kumagai Y."/>
            <person name="Yoshizawa S."/>
            <person name="Kogure K."/>
        </authorList>
    </citation>
    <scope>NUCLEOTIDE SEQUENCE [LARGE SCALE GENOMIC DNA]</scope>
    <source>
        <strain evidence="3">SG-18</strain>
    </source>
</reference>
<dbReference type="Pfam" id="PF00550">
    <property type="entry name" value="PP-binding"/>
    <property type="match status" value="1"/>
</dbReference>
<dbReference type="RefSeq" id="WP_105000943.1">
    <property type="nucleotide sequence ID" value="NZ_MQVX01000001.1"/>
</dbReference>
<comment type="caution">
    <text evidence="2">The sequence shown here is derived from an EMBL/GenBank/DDBJ whole genome shotgun (WGS) entry which is preliminary data.</text>
</comment>
<gene>
    <name evidence="2" type="ORF">BST99_05690</name>
</gene>
<dbReference type="AlphaFoldDB" id="A0A2S7T5V1"/>
<dbReference type="Proteomes" id="UP000239366">
    <property type="component" value="Unassembled WGS sequence"/>
</dbReference>
<sequence length="78" mass="8883">MIEELSRYITEDLINDPDFGTLETDEDLLGSGLLDSLGMMRLVGFIENNYGIKVPTEDLTMENFMSVETIEKYVNSKK</sequence>
<dbReference type="InterPro" id="IPR009081">
    <property type="entry name" value="PP-bd_ACP"/>
</dbReference>
<organism evidence="2 3">
    <name type="scientific">Aureicoccus marinus</name>
    <dbReference type="NCBI Taxonomy" id="754435"/>
    <lineage>
        <taxon>Bacteria</taxon>
        <taxon>Pseudomonadati</taxon>
        <taxon>Bacteroidota</taxon>
        <taxon>Flavobacteriia</taxon>
        <taxon>Flavobacteriales</taxon>
        <taxon>Flavobacteriaceae</taxon>
        <taxon>Aureicoccus</taxon>
    </lineage>
</organism>
<dbReference type="Gene3D" id="1.10.1200.10">
    <property type="entry name" value="ACP-like"/>
    <property type="match status" value="1"/>
</dbReference>
<dbReference type="InterPro" id="IPR036736">
    <property type="entry name" value="ACP-like_sf"/>
</dbReference>
<keyword evidence="3" id="KW-1185">Reference proteome</keyword>
<dbReference type="OrthoDB" id="7875289at2"/>
<dbReference type="EMBL" id="MQVX01000001">
    <property type="protein sequence ID" value="PQJ15293.1"/>
    <property type="molecule type" value="Genomic_DNA"/>
</dbReference>
<protein>
    <recommendedName>
        <fullName evidence="1">Carrier domain-containing protein</fullName>
    </recommendedName>
</protein>